<name>A0A0J6FHD3_COCPO</name>
<evidence type="ECO:0000313" key="4">
    <source>
        <dbReference type="Proteomes" id="UP000054567"/>
    </source>
</evidence>
<dbReference type="Proteomes" id="UP000054567">
    <property type="component" value="Unassembled WGS sequence"/>
</dbReference>
<dbReference type="PANTHER" id="PTHR15243:SF0">
    <property type="entry name" value="SERINE_THREONINE-PROTEIN KINASE 19"/>
    <property type="match status" value="1"/>
</dbReference>
<dbReference type="GO" id="GO:0046579">
    <property type="term" value="P:positive regulation of Ras protein signal transduction"/>
    <property type="evidence" value="ECO:0007669"/>
    <property type="project" value="TreeGrafter"/>
</dbReference>
<protein>
    <recommendedName>
        <fullName evidence="5">Serine-threonine protein kinase 19</fullName>
    </recommendedName>
</protein>
<gene>
    <name evidence="3" type="ORF">CPAG_06017</name>
</gene>
<dbReference type="PANTHER" id="PTHR15243">
    <property type="entry name" value="SERINE/THREONINE-PROTEIN KINASE 19"/>
    <property type="match status" value="1"/>
</dbReference>
<evidence type="ECO:0000256" key="1">
    <source>
        <dbReference type="ARBA" id="ARBA00093458"/>
    </source>
</evidence>
<proteinExistence type="inferred from homology"/>
<reference evidence="4" key="3">
    <citation type="journal article" date="2010" name="Genome Res.">
        <title>Population genomic sequencing of Coccidioides fungi reveals recent hybridization and transposon control.</title>
        <authorList>
            <person name="Neafsey D.E."/>
            <person name="Barker B.M."/>
            <person name="Sharpton T.J."/>
            <person name="Stajich J.E."/>
            <person name="Park D.J."/>
            <person name="Whiston E."/>
            <person name="Hung C.-Y."/>
            <person name="McMahan C."/>
            <person name="White J."/>
            <person name="Sykes S."/>
            <person name="Heiman D."/>
            <person name="Young S."/>
            <person name="Zeng Q."/>
            <person name="Abouelleil A."/>
            <person name="Aftuck L."/>
            <person name="Bessette D."/>
            <person name="Brown A."/>
            <person name="FitzGerald M."/>
            <person name="Lui A."/>
            <person name="Macdonald J.P."/>
            <person name="Priest M."/>
            <person name="Orbach M.J."/>
            <person name="Galgiani J.N."/>
            <person name="Kirkland T.N."/>
            <person name="Cole G.T."/>
            <person name="Birren B.W."/>
            <person name="Henn M.R."/>
            <person name="Taylor J.W."/>
            <person name="Rounsley S.D."/>
        </authorList>
    </citation>
    <scope>NUCLEOTIDE SEQUENCE [LARGE SCALE GENOMIC DNA]</scope>
    <source>
        <strain evidence="4">RMSCC 3488</strain>
    </source>
</reference>
<dbReference type="VEuPathDB" id="FungiDB:CPAG_06017"/>
<organism evidence="3 4">
    <name type="scientific">Coccidioides posadasii RMSCC 3488</name>
    <dbReference type="NCBI Taxonomy" id="454284"/>
    <lineage>
        <taxon>Eukaryota</taxon>
        <taxon>Fungi</taxon>
        <taxon>Dikarya</taxon>
        <taxon>Ascomycota</taxon>
        <taxon>Pezizomycotina</taxon>
        <taxon>Eurotiomycetes</taxon>
        <taxon>Eurotiomycetidae</taxon>
        <taxon>Onygenales</taxon>
        <taxon>Onygenaceae</taxon>
        <taxon>Coccidioides</taxon>
    </lineage>
</organism>
<sequence length="387" mass="42313">MPLQFTAAPSSRIRKPPSRSRSTASSPFARLRRAKPNRRLQRDSEKEDEREDQDGSGTAYSPDRLPDLGPSNHLAETSLVTTVVQAIQHVQNTIFTDMPASRPGMNSTRIAHVLNFRRSLPPVVSVAHVHVLLHPPTAVEREIAHLVHTARLRRLFIPGRGTALAGLGDCLVLVEDWEFLVRSSASLDDSLKDKFIQLLRSNAQTSAVSAAHFTPDETSALVRAGFLVSPSSLAKVTSSSINPAVALASPTDDVAVQLAPQADNQSSWSSRSFRDSTMVLSLPNLGPYLRLISAARSQMLSLLEKSKYKEAPLSLLRDRWDGAVESQAQFAVAKRARGESSGVLPGRTKKWKELYGMNFRWALEEAIGAGLIEIFDTGCVGPGVRRL</sequence>
<feature type="region of interest" description="Disordered" evidence="2">
    <location>
        <begin position="1"/>
        <end position="73"/>
    </location>
</feature>
<evidence type="ECO:0000256" key="2">
    <source>
        <dbReference type="SAM" id="MobiDB-lite"/>
    </source>
</evidence>
<evidence type="ECO:0008006" key="5">
    <source>
        <dbReference type="Google" id="ProtNLM"/>
    </source>
</evidence>
<reference evidence="3 4" key="1">
    <citation type="submission" date="2007-06" db="EMBL/GenBank/DDBJ databases">
        <title>The Genome Sequence of Coccidioides posadasii RMSCC_3488.</title>
        <authorList>
            <consortium name="Coccidioides Genome Resources Consortium"/>
            <consortium name="The Broad Institute Genome Sequencing Platform"/>
            <person name="Henn M.R."/>
            <person name="Sykes S."/>
            <person name="Young S."/>
            <person name="Jaffe D."/>
            <person name="Berlin A."/>
            <person name="Alvarez P."/>
            <person name="Butler J."/>
            <person name="Gnerre S."/>
            <person name="Grabherr M."/>
            <person name="Mauceli E."/>
            <person name="Brockman W."/>
            <person name="Kodira C."/>
            <person name="Alvarado L."/>
            <person name="Zeng Q."/>
            <person name="Crawford M."/>
            <person name="Antoine C."/>
            <person name="Devon K."/>
            <person name="Galgiani J."/>
            <person name="Orsborn K."/>
            <person name="Lewis M.L."/>
            <person name="Nusbaum C."/>
            <person name="Galagan J."/>
            <person name="Birren B."/>
        </authorList>
    </citation>
    <scope>NUCLEOTIDE SEQUENCE [LARGE SCALE GENOMIC DNA]</scope>
    <source>
        <strain evidence="3 4">RMSCC 3488</strain>
    </source>
</reference>
<dbReference type="Pfam" id="PF10494">
    <property type="entry name" value="Stk19"/>
    <property type="match status" value="1"/>
</dbReference>
<dbReference type="EMBL" id="DS268111">
    <property type="protein sequence ID" value="KMM69703.1"/>
    <property type="molecule type" value="Genomic_DNA"/>
</dbReference>
<dbReference type="OrthoDB" id="3980126at2759"/>
<reference evidence="4" key="2">
    <citation type="journal article" date="2009" name="Genome Res.">
        <title>Comparative genomic analyses of the human fungal pathogens Coccidioides and their relatives.</title>
        <authorList>
            <person name="Sharpton T.J."/>
            <person name="Stajich J.E."/>
            <person name="Rounsley S.D."/>
            <person name="Gardner M.J."/>
            <person name="Wortman J.R."/>
            <person name="Jordar V.S."/>
            <person name="Maiti R."/>
            <person name="Kodira C.D."/>
            <person name="Neafsey D.E."/>
            <person name="Zeng Q."/>
            <person name="Hung C.-Y."/>
            <person name="McMahan C."/>
            <person name="Muszewska A."/>
            <person name="Grynberg M."/>
            <person name="Mandel M.A."/>
            <person name="Kellner E.M."/>
            <person name="Barker B.M."/>
            <person name="Galgiani J.N."/>
            <person name="Orbach M.J."/>
            <person name="Kirkland T.N."/>
            <person name="Cole G.T."/>
            <person name="Henn M.R."/>
            <person name="Birren B.W."/>
            <person name="Taylor J.W."/>
        </authorList>
    </citation>
    <scope>NUCLEOTIDE SEQUENCE [LARGE SCALE GENOMIC DNA]</scope>
    <source>
        <strain evidence="4">RMSCC 3488</strain>
    </source>
</reference>
<feature type="compositionally biased region" description="Basic residues" evidence="2">
    <location>
        <begin position="30"/>
        <end position="39"/>
    </location>
</feature>
<dbReference type="InterPro" id="IPR018865">
    <property type="entry name" value="STK19-like"/>
</dbReference>
<dbReference type="AlphaFoldDB" id="A0A0J6FHD3"/>
<accession>A0A0J6FHD3</accession>
<comment type="similarity">
    <text evidence="1">Belongs to the STK19 family.</text>
</comment>
<evidence type="ECO:0000313" key="3">
    <source>
        <dbReference type="EMBL" id="KMM69703.1"/>
    </source>
</evidence>